<sequence>MTHGLFGKLAPGAVTSFEDWRDIARLVYQNSKKHITMYRSVVSFDEAIAEELLLTNQSAWRRYIDNHILTIAKKNGIQVENLQWACALHKEKNHPHIHVVFWDTSPEATKIKNLFTPPAVPNAIRRQMIKDTFADKIRAFGQEKNFAAAEIRRLTDGLVDEFERSIRQLEARKYKRLREEYDAEDEFSDTFDFGDKVLDAIADRVSKIKAALSGHGRIAYQLLPPDVKKQVDALVRFLLKNVPALCEQKEAYVQSKLKMTLLYGGSKDYIASMKTRFDAEADKIIANRILGMVKTLNRLDSEGRSAEYRKERRLSYMETMLLETLYMLSGLTDANNQQLEDGRLNAGGDFSKDTKKELYLQNQDKGYEH</sequence>
<name>A0A829WD94_9FIRM</name>
<reference evidence="1 2" key="1">
    <citation type="submission" date="2019-06" db="EMBL/GenBank/DDBJ databases">
        <title>Draft genome sequence of [Clostridium] clostridioforme NBRC 113352.</title>
        <authorList>
            <person name="Miura T."/>
            <person name="Furukawa M."/>
            <person name="Shimamura M."/>
            <person name="Ohyama Y."/>
            <person name="Yamazoe A."/>
            <person name="Kawasaki H."/>
        </authorList>
    </citation>
    <scope>NUCLEOTIDE SEQUENCE [LARGE SCALE GENOMIC DNA]</scope>
    <source>
        <strain evidence="1 2">NBRC 113352</strain>
    </source>
</reference>
<evidence type="ECO:0000313" key="2">
    <source>
        <dbReference type="Proteomes" id="UP000315200"/>
    </source>
</evidence>
<protein>
    <submittedName>
        <fullName evidence="1">Uncharacterized protein</fullName>
    </submittedName>
</protein>
<dbReference type="Pfam" id="PF18555">
    <property type="entry name" value="MobL"/>
    <property type="match status" value="1"/>
</dbReference>
<gene>
    <name evidence="1" type="ORF">Ccl03g_42390</name>
</gene>
<accession>A0A829WD94</accession>
<dbReference type="NCBIfam" id="NF041499">
    <property type="entry name" value="MobP3"/>
    <property type="match status" value="1"/>
</dbReference>
<comment type="caution">
    <text evidence="1">The sequence shown here is derived from an EMBL/GenBank/DDBJ whole genome shotgun (WGS) entry which is preliminary data.</text>
</comment>
<evidence type="ECO:0000313" key="1">
    <source>
        <dbReference type="EMBL" id="GEA38526.1"/>
    </source>
</evidence>
<dbReference type="EMBL" id="BJLB01000001">
    <property type="protein sequence ID" value="GEA38526.1"/>
    <property type="molecule type" value="Genomic_DNA"/>
</dbReference>
<organism evidence="1 2">
    <name type="scientific">Enterocloster clostridioformis</name>
    <dbReference type="NCBI Taxonomy" id="1531"/>
    <lineage>
        <taxon>Bacteria</taxon>
        <taxon>Bacillati</taxon>
        <taxon>Bacillota</taxon>
        <taxon>Clostridia</taxon>
        <taxon>Lachnospirales</taxon>
        <taxon>Lachnospiraceae</taxon>
        <taxon>Enterocloster</taxon>
    </lineage>
</organism>
<proteinExistence type="predicted"/>
<dbReference type="InterPro" id="IPR048102">
    <property type="entry name" value="MobP3"/>
</dbReference>
<dbReference type="AlphaFoldDB" id="A0A829WD94"/>
<dbReference type="InterPro" id="IPR041073">
    <property type="entry name" value="MobL"/>
</dbReference>
<dbReference type="Proteomes" id="UP000315200">
    <property type="component" value="Unassembled WGS sequence"/>
</dbReference>